<dbReference type="Gene3D" id="3.40.109.10">
    <property type="entry name" value="NADH Oxidase"/>
    <property type="match status" value="1"/>
</dbReference>
<evidence type="ECO:0000259" key="3">
    <source>
        <dbReference type="Pfam" id="PF00881"/>
    </source>
</evidence>
<name>A0ABT4D4M2_9CLOT</name>
<dbReference type="PANTHER" id="PTHR43673">
    <property type="entry name" value="NAD(P)H NITROREDUCTASE YDGI-RELATED"/>
    <property type="match status" value="1"/>
</dbReference>
<accession>A0ABT4D4M2</accession>
<dbReference type="InterPro" id="IPR029479">
    <property type="entry name" value="Nitroreductase"/>
</dbReference>
<reference evidence="4" key="1">
    <citation type="submission" date="2022-12" db="EMBL/GenBank/DDBJ databases">
        <title>Clostridium sp. nov., isolated from industrial wastewater.</title>
        <authorList>
            <person name="Jiayan W."/>
        </authorList>
    </citation>
    <scope>NUCLEOTIDE SEQUENCE</scope>
    <source>
        <strain evidence="4">ZC22-4</strain>
    </source>
</reference>
<dbReference type="SUPFAM" id="SSF55469">
    <property type="entry name" value="FMN-dependent nitroreductase-like"/>
    <property type="match status" value="1"/>
</dbReference>
<dbReference type="EMBL" id="JAPQFJ010000001">
    <property type="protein sequence ID" value="MCY6957235.1"/>
    <property type="molecule type" value="Genomic_DNA"/>
</dbReference>
<gene>
    <name evidence="4" type="ORF">OW729_01305</name>
</gene>
<keyword evidence="5" id="KW-1185">Reference proteome</keyword>
<comment type="similarity">
    <text evidence="1">Belongs to the nitroreductase family.</text>
</comment>
<feature type="domain" description="Nitroreductase" evidence="3">
    <location>
        <begin position="7"/>
        <end position="182"/>
    </location>
</feature>
<dbReference type="InterPro" id="IPR000415">
    <property type="entry name" value="Nitroreductase-like"/>
</dbReference>
<comment type="caution">
    <text evidence="4">The sequence shown here is derived from an EMBL/GenBank/DDBJ whole genome shotgun (WGS) entry which is preliminary data.</text>
</comment>
<sequence length="200" mass="23051">MSIKQCITMRRSIRKYKEDDIPDELIFDLLDCARLAPSACNSQPWRFKIVKDKKTKQTLSKISFNQKHISEAPVVLVCCANLKEYVRESLFGSDELYNLDVIDKDLYKMIKNRSNGLKKIQAEKLAVEVSFNVAMAIEHIVLRATELGIGSCWVKIADENKIKELFSWDENIKFVSMLTLGYPNEEPKSIKKLSLEEIML</sequence>
<dbReference type="RefSeq" id="WP_268059590.1">
    <property type="nucleotide sequence ID" value="NZ_JAPQFJ010000001.1"/>
</dbReference>
<dbReference type="Pfam" id="PF00881">
    <property type="entry name" value="Nitroreductase"/>
    <property type="match status" value="1"/>
</dbReference>
<proteinExistence type="inferred from homology"/>
<evidence type="ECO:0000313" key="4">
    <source>
        <dbReference type="EMBL" id="MCY6957235.1"/>
    </source>
</evidence>
<evidence type="ECO:0000313" key="5">
    <source>
        <dbReference type="Proteomes" id="UP001144612"/>
    </source>
</evidence>
<keyword evidence="2" id="KW-0560">Oxidoreductase</keyword>
<dbReference type="Proteomes" id="UP001144612">
    <property type="component" value="Unassembled WGS sequence"/>
</dbReference>
<dbReference type="PANTHER" id="PTHR43673:SF10">
    <property type="entry name" value="NADH DEHYDROGENASE_NAD(P)H NITROREDUCTASE XCC3605-RELATED"/>
    <property type="match status" value="1"/>
</dbReference>
<protein>
    <submittedName>
        <fullName evidence="4">Nitroreductase family protein</fullName>
    </submittedName>
</protein>
<evidence type="ECO:0000256" key="1">
    <source>
        <dbReference type="ARBA" id="ARBA00007118"/>
    </source>
</evidence>
<evidence type="ECO:0000256" key="2">
    <source>
        <dbReference type="ARBA" id="ARBA00023002"/>
    </source>
</evidence>
<organism evidence="4 5">
    <name type="scientific">Clostridium brassicae</name>
    <dbReference type="NCBI Taxonomy" id="2999072"/>
    <lineage>
        <taxon>Bacteria</taxon>
        <taxon>Bacillati</taxon>
        <taxon>Bacillota</taxon>
        <taxon>Clostridia</taxon>
        <taxon>Eubacteriales</taxon>
        <taxon>Clostridiaceae</taxon>
        <taxon>Clostridium</taxon>
    </lineage>
</organism>